<evidence type="ECO:0000313" key="3">
    <source>
        <dbReference type="Proteomes" id="UP000753908"/>
    </source>
</evidence>
<accession>A0A951PHX3</accession>
<reference evidence="2" key="2">
    <citation type="journal article" date="2022" name="Microbiol. Resour. Announc.">
        <title>Metagenome Sequencing to Explore Phylogenomics of Terrestrial Cyanobacteria.</title>
        <authorList>
            <person name="Ward R.D."/>
            <person name="Stajich J.E."/>
            <person name="Johansen J.R."/>
            <person name="Huntemann M."/>
            <person name="Clum A."/>
            <person name="Foster B."/>
            <person name="Foster B."/>
            <person name="Roux S."/>
            <person name="Palaniappan K."/>
            <person name="Varghese N."/>
            <person name="Mukherjee S."/>
            <person name="Reddy T.B.K."/>
            <person name="Daum C."/>
            <person name="Copeland A."/>
            <person name="Chen I.A."/>
            <person name="Ivanova N.N."/>
            <person name="Kyrpides N.C."/>
            <person name="Shapiro N."/>
            <person name="Eloe-Fadrosh E.A."/>
            <person name="Pietrasiak N."/>
        </authorList>
    </citation>
    <scope>NUCLEOTIDE SEQUENCE</scope>
    <source>
        <strain evidence="2">CPER-KK1</strain>
    </source>
</reference>
<gene>
    <name evidence="2" type="ORF">KME25_06235</name>
</gene>
<dbReference type="EMBL" id="JAHHIF010000006">
    <property type="protein sequence ID" value="MBW4544026.1"/>
    <property type="molecule type" value="Genomic_DNA"/>
</dbReference>
<dbReference type="Proteomes" id="UP000753908">
    <property type="component" value="Unassembled WGS sequence"/>
</dbReference>
<feature type="region of interest" description="Disordered" evidence="1">
    <location>
        <begin position="23"/>
        <end position="44"/>
    </location>
</feature>
<evidence type="ECO:0000256" key="1">
    <source>
        <dbReference type="SAM" id="MobiDB-lite"/>
    </source>
</evidence>
<evidence type="ECO:0000313" key="2">
    <source>
        <dbReference type="EMBL" id="MBW4544026.1"/>
    </source>
</evidence>
<reference evidence="2" key="1">
    <citation type="submission" date="2021-05" db="EMBL/GenBank/DDBJ databases">
        <authorList>
            <person name="Pietrasiak N."/>
            <person name="Ward R."/>
            <person name="Stajich J.E."/>
            <person name="Kurbessoian T."/>
        </authorList>
    </citation>
    <scope>NUCLEOTIDE SEQUENCE</scope>
    <source>
        <strain evidence="2">CPER-KK1</strain>
    </source>
</reference>
<proteinExistence type="predicted"/>
<organism evidence="2 3">
    <name type="scientific">Symplocastrum torsivum CPER-KK1</name>
    <dbReference type="NCBI Taxonomy" id="450513"/>
    <lineage>
        <taxon>Bacteria</taxon>
        <taxon>Bacillati</taxon>
        <taxon>Cyanobacteriota</taxon>
        <taxon>Cyanophyceae</taxon>
        <taxon>Oscillatoriophycideae</taxon>
        <taxon>Oscillatoriales</taxon>
        <taxon>Microcoleaceae</taxon>
        <taxon>Symplocastrum</taxon>
    </lineage>
</organism>
<dbReference type="AlphaFoldDB" id="A0A951PHX3"/>
<name>A0A951PHX3_9CYAN</name>
<comment type="caution">
    <text evidence="2">The sequence shown here is derived from an EMBL/GenBank/DDBJ whole genome shotgun (WGS) entry which is preliminary data.</text>
</comment>
<protein>
    <submittedName>
        <fullName evidence="2">Uncharacterized protein</fullName>
    </submittedName>
</protein>
<sequence length="84" mass="9029">MNPKLLPTELEILPRVTRIAPRGLTGSRQAESVGRGASGEKKLPASVSNPLVCAVSDREGFYAKTGLFKARARFDTKSPFALLS</sequence>